<comment type="caution">
    <text evidence="2">The sequence shown here is derived from an EMBL/GenBank/DDBJ whole genome shotgun (WGS) entry which is preliminary data.</text>
</comment>
<dbReference type="EMBL" id="WSZM01000420">
    <property type="protein sequence ID" value="KAF4033513.1"/>
    <property type="molecule type" value="Genomic_DNA"/>
</dbReference>
<name>A0A833W8B9_PHYIN</name>
<evidence type="ECO:0000313" key="3">
    <source>
        <dbReference type="Proteomes" id="UP000602510"/>
    </source>
</evidence>
<accession>A0A833W8B9</accession>
<evidence type="ECO:0000313" key="2">
    <source>
        <dbReference type="EMBL" id="KAF4033513.1"/>
    </source>
</evidence>
<dbReference type="AlphaFoldDB" id="A0A833W8B9"/>
<gene>
    <name evidence="2" type="ORF">GN244_ATG14591</name>
</gene>
<dbReference type="Proteomes" id="UP000602510">
    <property type="component" value="Unassembled WGS sequence"/>
</dbReference>
<feature type="region of interest" description="Disordered" evidence="1">
    <location>
        <begin position="91"/>
        <end position="134"/>
    </location>
</feature>
<organism evidence="2 3">
    <name type="scientific">Phytophthora infestans</name>
    <name type="common">Potato late blight agent</name>
    <name type="synonym">Botrytis infestans</name>
    <dbReference type="NCBI Taxonomy" id="4787"/>
    <lineage>
        <taxon>Eukaryota</taxon>
        <taxon>Sar</taxon>
        <taxon>Stramenopiles</taxon>
        <taxon>Oomycota</taxon>
        <taxon>Peronosporomycetes</taxon>
        <taxon>Peronosporales</taxon>
        <taxon>Peronosporaceae</taxon>
        <taxon>Phytophthora</taxon>
    </lineage>
</organism>
<keyword evidence="3" id="KW-1185">Reference proteome</keyword>
<feature type="compositionally biased region" description="Polar residues" evidence="1">
    <location>
        <begin position="125"/>
        <end position="134"/>
    </location>
</feature>
<sequence length="134" mass="13638">MEVALMRWPARQTAAGMAELQLGADDIDVIETSGDVAVGVDEAACLETAFKLQAEVCDGVDSGGTAGHTAVAGRVLRGARRKTWRSYSLAGVVDSGGGGSRGGRGRDARGRGSRGGRGGQKARRATSTSTSEGT</sequence>
<proteinExistence type="predicted"/>
<reference evidence="2" key="1">
    <citation type="submission" date="2020-04" db="EMBL/GenBank/DDBJ databases">
        <title>Hybrid Assembly of Korean Phytophthora infestans isolates.</title>
        <authorList>
            <person name="Prokchorchik M."/>
            <person name="Lee Y."/>
            <person name="Seo J."/>
            <person name="Cho J.-H."/>
            <person name="Park Y.-E."/>
            <person name="Jang D.-C."/>
            <person name="Im J.-S."/>
            <person name="Choi J.-G."/>
            <person name="Park H.-J."/>
            <person name="Lee G.-B."/>
            <person name="Lee Y.-G."/>
            <person name="Hong S.-Y."/>
            <person name="Cho K."/>
            <person name="Sohn K.H."/>
        </authorList>
    </citation>
    <scope>NUCLEOTIDE SEQUENCE</scope>
    <source>
        <strain evidence="2">KR_1_A1</strain>
    </source>
</reference>
<evidence type="ECO:0000256" key="1">
    <source>
        <dbReference type="SAM" id="MobiDB-lite"/>
    </source>
</evidence>
<protein>
    <submittedName>
        <fullName evidence="2">Uncharacterized protein</fullName>
    </submittedName>
</protein>